<gene>
    <name evidence="3" type="ORF">SAMN04489720_1025</name>
</gene>
<feature type="compositionally biased region" description="Pro residues" evidence="1">
    <location>
        <begin position="46"/>
        <end position="61"/>
    </location>
</feature>
<dbReference type="EMBL" id="LT629695">
    <property type="protein sequence ID" value="SDH35514.1"/>
    <property type="molecule type" value="Genomic_DNA"/>
</dbReference>
<sequence>MHRLRRIALAVAGIAALAGCVVVPPAASPVTEPPVAPAPSATAAPSPTPTLAPTTPSPTPTAPAAGPAVVDGGCSTAFLEEAMFGYDATTIQPGFTPASVLDGLAVACAATQPSDILDSVGTYALALIPAGDGVLADLDARILATGLVPNQFVAGIYEDAVGDPIAFLEPLPDMIRISELSPVSDADLWVAVQWYAKP</sequence>
<protein>
    <submittedName>
        <fullName evidence="3">Uncharacterized protein</fullName>
    </submittedName>
</protein>
<organism evidence="3 4">
    <name type="scientific">Agrococcus jejuensis</name>
    <dbReference type="NCBI Taxonomy" id="399736"/>
    <lineage>
        <taxon>Bacteria</taxon>
        <taxon>Bacillati</taxon>
        <taxon>Actinomycetota</taxon>
        <taxon>Actinomycetes</taxon>
        <taxon>Micrococcales</taxon>
        <taxon>Microbacteriaceae</taxon>
        <taxon>Agrococcus</taxon>
    </lineage>
</organism>
<keyword evidence="4" id="KW-1185">Reference proteome</keyword>
<dbReference type="OrthoDB" id="9840587at2"/>
<evidence type="ECO:0000256" key="1">
    <source>
        <dbReference type="SAM" id="MobiDB-lite"/>
    </source>
</evidence>
<evidence type="ECO:0000256" key="2">
    <source>
        <dbReference type="SAM" id="SignalP"/>
    </source>
</evidence>
<dbReference type="PROSITE" id="PS51257">
    <property type="entry name" value="PROKAR_LIPOPROTEIN"/>
    <property type="match status" value="1"/>
</dbReference>
<dbReference type="RefSeq" id="WP_092503043.1">
    <property type="nucleotide sequence ID" value="NZ_LT629695.1"/>
</dbReference>
<feature type="region of interest" description="Disordered" evidence="1">
    <location>
        <begin position="29"/>
        <end position="66"/>
    </location>
</feature>
<evidence type="ECO:0000313" key="3">
    <source>
        <dbReference type="EMBL" id="SDH35514.1"/>
    </source>
</evidence>
<dbReference type="AlphaFoldDB" id="A0A1G8BQW8"/>
<reference evidence="4" key="1">
    <citation type="submission" date="2016-10" db="EMBL/GenBank/DDBJ databases">
        <authorList>
            <person name="Varghese N."/>
            <person name="Submissions S."/>
        </authorList>
    </citation>
    <scope>NUCLEOTIDE SEQUENCE [LARGE SCALE GENOMIC DNA]</scope>
    <source>
        <strain evidence="4">DSM 22002</strain>
    </source>
</reference>
<keyword evidence="2" id="KW-0732">Signal</keyword>
<accession>A0A1G8BQW8</accession>
<feature type="signal peptide" evidence="2">
    <location>
        <begin position="1"/>
        <end position="26"/>
    </location>
</feature>
<feature type="chain" id="PRO_5039317890" evidence="2">
    <location>
        <begin position="27"/>
        <end position="198"/>
    </location>
</feature>
<name>A0A1G8BQW8_9MICO</name>
<dbReference type="STRING" id="399736.SAMN04489720_1025"/>
<evidence type="ECO:0000313" key="4">
    <source>
        <dbReference type="Proteomes" id="UP000198822"/>
    </source>
</evidence>
<dbReference type="Proteomes" id="UP000198822">
    <property type="component" value="Chromosome I"/>
</dbReference>
<proteinExistence type="predicted"/>